<dbReference type="EMBL" id="MN739050">
    <property type="protein sequence ID" value="QHS86012.1"/>
    <property type="molecule type" value="Genomic_DNA"/>
</dbReference>
<proteinExistence type="predicted"/>
<keyword evidence="1" id="KW-1133">Transmembrane helix</keyword>
<evidence type="ECO:0000313" key="2">
    <source>
        <dbReference type="EMBL" id="QHS86012.1"/>
    </source>
</evidence>
<keyword evidence="1" id="KW-0812">Transmembrane</keyword>
<feature type="transmembrane region" description="Helical" evidence="1">
    <location>
        <begin position="59"/>
        <end position="84"/>
    </location>
</feature>
<accession>A0A6C0B1T5</accession>
<evidence type="ECO:0000256" key="1">
    <source>
        <dbReference type="SAM" id="Phobius"/>
    </source>
</evidence>
<reference evidence="2" key="1">
    <citation type="journal article" date="2020" name="Nature">
        <title>Giant virus diversity and host interactions through global metagenomics.</title>
        <authorList>
            <person name="Schulz F."/>
            <person name="Roux S."/>
            <person name="Paez-Espino D."/>
            <person name="Jungbluth S."/>
            <person name="Walsh D.A."/>
            <person name="Denef V.J."/>
            <person name="McMahon K.D."/>
            <person name="Konstantinidis K.T."/>
            <person name="Eloe-Fadrosh E.A."/>
            <person name="Kyrpides N.C."/>
            <person name="Woyke T."/>
        </authorList>
    </citation>
    <scope>NUCLEOTIDE SEQUENCE</scope>
    <source>
        <strain evidence="2">GVMAG-M-3300009185-7</strain>
    </source>
</reference>
<dbReference type="AlphaFoldDB" id="A0A6C0B1T5"/>
<feature type="transmembrane region" description="Helical" evidence="1">
    <location>
        <begin position="12"/>
        <end position="39"/>
    </location>
</feature>
<protein>
    <submittedName>
        <fullName evidence="2">Uncharacterized protein</fullName>
    </submittedName>
</protein>
<keyword evidence="1" id="KW-0472">Membrane</keyword>
<organism evidence="2">
    <name type="scientific">viral metagenome</name>
    <dbReference type="NCBI Taxonomy" id="1070528"/>
    <lineage>
        <taxon>unclassified sequences</taxon>
        <taxon>metagenomes</taxon>
        <taxon>organismal metagenomes</taxon>
    </lineage>
</organism>
<sequence>MIRGLLLEYVGCLLIVASLVFTHANPVVVGLAYTSALFIADGNSDGFFTPLGVLFQYLLGRVSVTNSLKLVGIQILAVLSVMLLHKSRPVAAL</sequence>
<name>A0A6C0B1T5_9ZZZZ</name>